<dbReference type="GO" id="GO:0006654">
    <property type="term" value="P:phosphatidic acid biosynthetic process"/>
    <property type="evidence" value="ECO:0007669"/>
    <property type="project" value="TreeGrafter"/>
</dbReference>
<dbReference type="Pfam" id="PF01553">
    <property type="entry name" value="Acyltransferase"/>
    <property type="match status" value="1"/>
</dbReference>
<name>A0A5C6RRA9_9FLAO</name>
<gene>
    <name evidence="12" type="ORF">FRY74_09760</name>
</gene>
<dbReference type="OrthoDB" id="9803035at2"/>
<evidence type="ECO:0000256" key="10">
    <source>
        <dbReference type="SAM" id="Phobius"/>
    </source>
</evidence>
<proteinExistence type="inferred from homology"/>
<keyword evidence="9" id="KW-1208">Phospholipid metabolism</keyword>
<evidence type="ECO:0000256" key="3">
    <source>
        <dbReference type="ARBA" id="ARBA00005189"/>
    </source>
</evidence>
<dbReference type="NCBIfam" id="TIGR00530">
    <property type="entry name" value="AGP_acyltrn"/>
    <property type="match status" value="1"/>
</dbReference>
<keyword evidence="10" id="KW-0812">Transmembrane</keyword>
<dbReference type="EMBL" id="VOOS01000004">
    <property type="protein sequence ID" value="TXB64727.1"/>
    <property type="molecule type" value="Genomic_DNA"/>
</dbReference>
<keyword evidence="9" id="KW-0444">Lipid biosynthesis</keyword>
<dbReference type="CDD" id="cd07989">
    <property type="entry name" value="LPLAT_AGPAT-like"/>
    <property type="match status" value="1"/>
</dbReference>
<evidence type="ECO:0000259" key="11">
    <source>
        <dbReference type="SMART" id="SM00563"/>
    </source>
</evidence>
<dbReference type="SMART" id="SM00563">
    <property type="entry name" value="PlsC"/>
    <property type="match status" value="1"/>
</dbReference>
<sequence length="232" mass="26070">MSLIRLFFLFVWTFLLMLIAPLFIPFTFNRQFPLFVARTVFSPGLLWIAGIKLEVNGKENVPLDRPVIFIANHCSHLDIGTLCRSLPVNLHFIGKKELAWVPIVGWYMWVAGHIFIDRSNKKKAIKSLEVASQKIKSGKSVVMYPEGTRSKNGKLGNFKKGAFHLAMQSGVPIVPVSIKGTYNVWPANSNKITPGNVSVEIGKPIESSNYSNETIKNFISDARTVILEMHQK</sequence>
<keyword evidence="13" id="KW-1185">Reference proteome</keyword>
<reference evidence="12 13" key="1">
    <citation type="submission" date="2019-08" db="EMBL/GenBank/DDBJ databases">
        <title>Genome of Vicingus serpentipes NCIMB 15042.</title>
        <authorList>
            <person name="Bowman J.P."/>
        </authorList>
    </citation>
    <scope>NUCLEOTIDE SEQUENCE [LARGE SCALE GENOMIC DNA]</scope>
    <source>
        <strain evidence="12 13">NCIMB 15042</strain>
    </source>
</reference>
<dbReference type="GO" id="GO:0003841">
    <property type="term" value="F:1-acylglycerol-3-phosphate O-acyltransferase activity"/>
    <property type="evidence" value="ECO:0007669"/>
    <property type="project" value="UniProtKB-UniRule"/>
</dbReference>
<feature type="transmembrane region" description="Helical" evidence="10">
    <location>
        <begin position="6"/>
        <end position="28"/>
    </location>
</feature>
<organism evidence="12 13">
    <name type="scientific">Vicingus serpentipes</name>
    <dbReference type="NCBI Taxonomy" id="1926625"/>
    <lineage>
        <taxon>Bacteria</taxon>
        <taxon>Pseudomonadati</taxon>
        <taxon>Bacteroidota</taxon>
        <taxon>Flavobacteriia</taxon>
        <taxon>Flavobacteriales</taxon>
        <taxon>Vicingaceae</taxon>
        <taxon>Vicingus</taxon>
    </lineage>
</organism>
<dbReference type="InterPro" id="IPR004552">
    <property type="entry name" value="AGP_acyltrans"/>
</dbReference>
<evidence type="ECO:0000256" key="7">
    <source>
        <dbReference type="ARBA" id="ARBA00022679"/>
    </source>
</evidence>
<comment type="catalytic activity">
    <reaction evidence="1 9">
        <text>a 1-acyl-sn-glycero-3-phosphate + an acyl-CoA = a 1,2-diacyl-sn-glycero-3-phosphate + CoA</text>
        <dbReference type="Rhea" id="RHEA:19709"/>
        <dbReference type="ChEBI" id="CHEBI:57287"/>
        <dbReference type="ChEBI" id="CHEBI:57970"/>
        <dbReference type="ChEBI" id="CHEBI:58342"/>
        <dbReference type="ChEBI" id="CHEBI:58608"/>
        <dbReference type="EC" id="2.3.1.51"/>
    </reaction>
</comment>
<keyword evidence="8 9" id="KW-0012">Acyltransferase</keyword>
<dbReference type="PANTHER" id="PTHR10434">
    <property type="entry name" value="1-ACYL-SN-GLYCEROL-3-PHOSPHATE ACYLTRANSFERASE"/>
    <property type="match status" value="1"/>
</dbReference>
<comment type="domain">
    <text evidence="9">The HXXXXD motif is essential for acyltransferase activity and may constitute the binding site for the phosphate moiety of the glycerol-3-phosphate.</text>
</comment>
<evidence type="ECO:0000256" key="8">
    <source>
        <dbReference type="ARBA" id="ARBA00023315"/>
    </source>
</evidence>
<keyword evidence="7 9" id="KW-0808">Transferase</keyword>
<keyword evidence="10" id="KW-0472">Membrane</keyword>
<accession>A0A5C6RRA9</accession>
<dbReference type="SUPFAM" id="SSF69593">
    <property type="entry name" value="Glycerol-3-phosphate (1)-acyltransferase"/>
    <property type="match status" value="1"/>
</dbReference>
<evidence type="ECO:0000256" key="1">
    <source>
        <dbReference type="ARBA" id="ARBA00001141"/>
    </source>
</evidence>
<comment type="caution">
    <text evidence="12">The sequence shown here is derived from an EMBL/GenBank/DDBJ whole genome shotgun (WGS) entry which is preliminary data.</text>
</comment>
<feature type="transmembrane region" description="Helical" evidence="10">
    <location>
        <begin position="98"/>
        <end position="116"/>
    </location>
</feature>
<keyword evidence="10" id="KW-1133">Transmembrane helix</keyword>
<evidence type="ECO:0000256" key="9">
    <source>
        <dbReference type="RuleBase" id="RU361267"/>
    </source>
</evidence>
<comment type="pathway">
    <text evidence="2">Phospholipid metabolism; CDP-diacylglycerol biosynthesis; CDP-diacylglycerol from sn-glycerol 3-phosphate: step 2/3.</text>
</comment>
<keyword evidence="9" id="KW-0443">Lipid metabolism</keyword>
<evidence type="ECO:0000313" key="12">
    <source>
        <dbReference type="EMBL" id="TXB64727.1"/>
    </source>
</evidence>
<evidence type="ECO:0000256" key="2">
    <source>
        <dbReference type="ARBA" id="ARBA00004728"/>
    </source>
</evidence>
<dbReference type="AlphaFoldDB" id="A0A5C6RRA9"/>
<evidence type="ECO:0000256" key="5">
    <source>
        <dbReference type="ARBA" id="ARBA00013211"/>
    </source>
</evidence>
<keyword evidence="9" id="KW-0594">Phospholipid biosynthesis</keyword>
<evidence type="ECO:0000256" key="4">
    <source>
        <dbReference type="ARBA" id="ARBA00008655"/>
    </source>
</evidence>
<evidence type="ECO:0000256" key="6">
    <source>
        <dbReference type="ARBA" id="ARBA00016139"/>
    </source>
</evidence>
<comment type="similarity">
    <text evidence="4 9">Belongs to the 1-acyl-sn-glycerol-3-phosphate acyltransferase family.</text>
</comment>
<dbReference type="PANTHER" id="PTHR10434:SF11">
    <property type="entry name" value="1-ACYL-SN-GLYCEROL-3-PHOSPHATE ACYLTRANSFERASE"/>
    <property type="match status" value="1"/>
</dbReference>
<feature type="domain" description="Phospholipid/glycerol acyltransferase" evidence="11">
    <location>
        <begin position="67"/>
        <end position="181"/>
    </location>
</feature>
<comment type="pathway">
    <text evidence="3">Lipid metabolism.</text>
</comment>
<dbReference type="InterPro" id="IPR002123">
    <property type="entry name" value="Plipid/glycerol_acylTrfase"/>
</dbReference>
<dbReference type="GO" id="GO:0016020">
    <property type="term" value="C:membrane"/>
    <property type="evidence" value="ECO:0007669"/>
    <property type="project" value="InterPro"/>
</dbReference>
<evidence type="ECO:0000313" key="13">
    <source>
        <dbReference type="Proteomes" id="UP000321721"/>
    </source>
</evidence>
<dbReference type="Proteomes" id="UP000321721">
    <property type="component" value="Unassembled WGS sequence"/>
</dbReference>
<protein>
    <recommendedName>
        <fullName evidence="6 9">1-acyl-sn-glycerol-3-phosphate acyltransferase</fullName>
        <ecNumber evidence="5 9">2.3.1.51</ecNumber>
    </recommendedName>
</protein>
<dbReference type="EC" id="2.3.1.51" evidence="5 9"/>
<dbReference type="RefSeq" id="WP_147100971.1">
    <property type="nucleotide sequence ID" value="NZ_VOOS01000004.1"/>
</dbReference>